<sequence>MKLKNSSCGHVFINTSSPEERQFIIKPNDKLQKLPDNSTDVQCNNVIKRYSQRPKKVQSICLADFAAWYDLRSEKKPKTDRLENEKVMEETDIEDNMEDENLSQDEYDPENNPKTLKYRNGVILKHRKKKKVIRYRKEERIIYPFDTYADKYNSVKESTDCNATQYEHHAEEIEEAEQLIENELEEEAFDEVAPFTQHIELKDEDEKESEDLHQMGEDIFTQYDIANDLQCTGTDIEEEKLRNILTDTEFRNMARSLNRK</sequence>
<evidence type="ECO:0000313" key="2">
    <source>
        <dbReference type="EMBL" id="CAC5398500.1"/>
    </source>
</evidence>
<evidence type="ECO:0000313" key="3">
    <source>
        <dbReference type="Proteomes" id="UP000507470"/>
    </source>
</evidence>
<accession>A0A6J8CUC1</accession>
<reference evidence="2 3" key="1">
    <citation type="submission" date="2020-06" db="EMBL/GenBank/DDBJ databases">
        <authorList>
            <person name="Li R."/>
            <person name="Bekaert M."/>
        </authorList>
    </citation>
    <scope>NUCLEOTIDE SEQUENCE [LARGE SCALE GENOMIC DNA]</scope>
    <source>
        <strain evidence="3">wild</strain>
    </source>
</reference>
<evidence type="ECO:0000256" key="1">
    <source>
        <dbReference type="SAM" id="MobiDB-lite"/>
    </source>
</evidence>
<dbReference type="Proteomes" id="UP000507470">
    <property type="component" value="Unassembled WGS sequence"/>
</dbReference>
<feature type="region of interest" description="Disordered" evidence="1">
    <location>
        <begin position="92"/>
        <end position="114"/>
    </location>
</feature>
<organism evidence="2 3">
    <name type="scientific">Mytilus coruscus</name>
    <name type="common">Sea mussel</name>
    <dbReference type="NCBI Taxonomy" id="42192"/>
    <lineage>
        <taxon>Eukaryota</taxon>
        <taxon>Metazoa</taxon>
        <taxon>Spiralia</taxon>
        <taxon>Lophotrochozoa</taxon>
        <taxon>Mollusca</taxon>
        <taxon>Bivalvia</taxon>
        <taxon>Autobranchia</taxon>
        <taxon>Pteriomorphia</taxon>
        <taxon>Mytilida</taxon>
        <taxon>Mytiloidea</taxon>
        <taxon>Mytilidae</taxon>
        <taxon>Mytilinae</taxon>
        <taxon>Mytilus</taxon>
    </lineage>
</organism>
<protein>
    <submittedName>
        <fullName evidence="2">Uncharacterized protein</fullName>
    </submittedName>
</protein>
<dbReference type="OrthoDB" id="6154233at2759"/>
<gene>
    <name evidence="2" type="ORF">MCOR_32868</name>
</gene>
<keyword evidence="3" id="KW-1185">Reference proteome</keyword>
<proteinExistence type="predicted"/>
<dbReference type="AlphaFoldDB" id="A0A6J8CUC1"/>
<name>A0A6J8CUC1_MYTCO</name>
<feature type="compositionally biased region" description="Acidic residues" evidence="1">
    <location>
        <begin position="92"/>
        <end position="109"/>
    </location>
</feature>
<dbReference type="EMBL" id="CACVKT020005908">
    <property type="protein sequence ID" value="CAC5398500.1"/>
    <property type="molecule type" value="Genomic_DNA"/>
</dbReference>